<dbReference type="RefSeq" id="WP_358353497.1">
    <property type="nucleotide sequence ID" value="NZ_JBEZFP010000029.1"/>
</dbReference>
<keyword evidence="1" id="KW-0694">RNA-binding</keyword>
<sequence>MRTRGRVNGVGGSTCGAHKTRTTVAAPRVRVGHMAGTDGNAPTSVRVDAWIWAVRLTKTRSIAAAACKAGHVRVNGDRVKPAQSLKIGDEVRMRLDGRERIVVVTKLILKRVGAPVAVECYTDNSPPPPPREVAAAVGIRDRGTGRPTKRDRRLMDQLRSGPGAP</sequence>
<organism evidence="4 5">
    <name type="scientific">Streptodolium elevatio</name>
    <dbReference type="NCBI Taxonomy" id="3157996"/>
    <lineage>
        <taxon>Bacteria</taxon>
        <taxon>Bacillati</taxon>
        <taxon>Actinomycetota</taxon>
        <taxon>Actinomycetes</taxon>
        <taxon>Kitasatosporales</taxon>
        <taxon>Streptomycetaceae</taxon>
        <taxon>Streptodolium</taxon>
    </lineage>
</organism>
<keyword evidence="5" id="KW-1185">Reference proteome</keyword>
<dbReference type="Proteomes" id="UP001551482">
    <property type="component" value="Unassembled WGS sequence"/>
</dbReference>
<dbReference type="CDD" id="cd00165">
    <property type="entry name" value="S4"/>
    <property type="match status" value="1"/>
</dbReference>
<dbReference type="InterPro" id="IPR036986">
    <property type="entry name" value="S4_RNA-bd_sf"/>
</dbReference>
<dbReference type="EMBL" id="JBEZFP010000029">
    <property type="protein sequence ID" value="MEU8134624.1"/>
    <property type="molecule type" value="Genomic_DNA"/>
</dbReference>
<proteinExistence type="predicted"/>
<comment type="caution">
    <text evidence="4">The sequence shown here is derived from an EMBL/GenBank/DDBJ whole genome shotgun (WGS) entry which is preliminary data.</text>
</comment>
<dbReference type="Pfam" id="PF01479">
    <property type="entry name" value="S4"/>
    <property type="match status" value="1"/>
</dbReference>
<evidence type="ECO:0000259" key="3">
    <source>
        <dbReference type="SMART" id="SM00363"/>
    </source>
</evidence>
<feature type="region of interest" description="Disordered" evidence="2">
    <location>
        <begin position="123"/>
        <end position="165"/>
    </location>
</feature>
<dbReference type="SMART" id="SM00363">
    <property type="entry name" value="S4"/>
    <property type="match status" value="1"/>
</dbReference>
<protein>
    <submittedName>
        <fullName evidence="4">RNA-binding S4 domain-containing protein</fullName>
    </submittedName>
</protein>
<feature type="domain" description="RNA-binding S4" evidence="3">
    <location>
        <begin position="45"/>
        <end position="108"/>
    </location>
</feature>
<dbReference type="Gene3D" id="3.10.290.10">
    <property type="entry name" value="RNA-binding S4 domain"/>
    <property type="match status" value="1"/>
</dbReference>
<name>A0ABV3DFU4_9ACTN</name>
<evidence type="ECO:0000256" key="2">
    <source>
        <dbReference type="SAM" id="MobiDB-lite"/>
    </source>
</evidence>
<dbReference type="PROSITE" id="PS50889">
    <property type="entry name" value="S4"/>
    <property type="match status" value="1"/>
</dbReference>
<dbReference type="SUPFAM" id="SSF55174">
    <property type="entry name" value="Alpha-L RNA-binding motif"/>
    <property type="match status" value="1"/>
</dbReference>
<reference evidence="4 5" key="1">
    <citation type="submission" date="2024-06" db="EMBL/GenBank/DDBJ databases">
        <title>The Natural Products Discovery Center: Release of the First 8490 Sequenced Strains for Exploring Actinobacteria Biosynthetic Diversity.</title>
        <authorList>
            <person name="Kalkreuter E."/>
            <person name="Kautsar S.A."/>
            <person name="Yang D."/>
            <person name="Bader C.D."/>
            <person name="Teijaro C.N."/>
            <person name="Fluegel L."/>
            <person name="Davis C.M."/>
            <person name="Simpson J.R."/>
            <person name="Lauterbach L."/>
            <person name="Steele A.D."/>
            <person name="Gui C."/>
            <person name="Meng S."/>
            <person name="Li G."/>
            <person name="Viehrig K."/>
            <person name="Ye F."/>
            <person name="Su P."/>
            <person name="Kiefer A.F."/>
            <person name="Nichols A."/>
            <person name="Cepeda A.J."/>
            <person name="Yan W."/>
            <person name="Fan B."/>
            <person name="Jiang Y."/>
            <person name="Adhikari A."/>
            <person name="Zheng C.-J."/>
            <person name="Schuster L."/>
            <person name="Cowan T.M."/>
            <person name="Smanski M.J."/>
            <person name="Chevrette M.G."/>
            <person name="De Carvalho L.P.S."/>
            <person name="Shen B."/>
        </authorList>
    </citation>
    <scope>NUCLEOTIDE SEQUENCE [LARGE SCALE GENOMIC DNA]</scope>
    <source>
        <strain evidence="4 5">NPDC048946</strain>
    </source>
</reference>
<gene>
    <name evidence="4" type="ORF">AB0C36_14045</name>
</gene>
<accession>A0ABV3DFU4</accession>
<dbReference type="InterPro" id="IPR002942">
    <property type="entry name" value="S4_RNA-bd"/>
</dbReference>
<evidence type="ECO:0000256" key="1">
    <source>
        <dbReference type="PROSITE-ProRule" id="PRU00182"/>
    </source>
</evidence>
<evidence type="ECO:0000313" key="4">
    <source>
        <dbReference type="EMBL" id="MEU8134624.1"/>
    </source>
</evidence>
<evidence type="ECO:0000313" key="5">
    <source>
        <dbReference type="Proteomes" id="UP001551482"/>
    </source>
</evidence>